<feature type="transmembrane region" description="Helical" evidence="2">
    <location>
        <begin position="109"/>
        <end position="132"/>
    </location>
</feature>
<proteinExistence type="inferred from homology"/>
<keyword evidence="2" id="KW-1133">Transmembrane helix</keyword>
<dbReference type="GO" id="GO:0015297">
    <property type="term" value="F:antiporter activity"/>
    <property type="evidence" value="ECO:0007669"/>
    <property type="project" value="InterPro"/>
</dbReference>
<dbReference type="AlphaFoldDB" id="A0A9W7XLC1"/>
<evidence type="ECO:0000313" key="4">
    <source>
        <dbReference type="Proteomes" id="UP001145021"/>
    </source>
</evidence>
<reference evidence="3" key="1">
    <citation type="submission" date="2022-07" db="EMBL/GenBank/DDBJ databases">
        <title>Phylogenomic reconstructions and comparative analyses of Kickxellomycotina fungi.</title>
        <authorList>
            <person name="Reynolds N.K."/>
            <person name="Stajich J.E."/>
            <person name="Barry K."/>
            <person name="Grigoriev I.V."/>
            <person name="Crous P."/>
            <person name="Smith M.E."/>
        </authorList>
    </citation>
    <scope>NUCLEOTIDE SEQUENCE</scope>
    <source>
        <strain evidence="3">NBRC 105413</strain>
    </source>
</reference>
<evidence type="ECO:0000313" key="3">
    <source>
        <dbReference type="EMBL" id="KAJ1645568.1"/>
    </source>
</evidence>
<feature type="transmembrane region" description="Helical" evidence="2">
    <location>
        <begin position="417"/>
        <end position="437"/>
    </location>
</feature>
<keyword evidence="4" id="KW-1185">Reference proteome</keyword>
<name>A0A9W7XLC1_9FUNG</name>
<feature type="transmembrane region" description="Helical" evidence="2">
    <location>
        <begin position="195"/>
        <end position="215"/>
    </location>
</feature>
<feature type="transmembrane region" description="Helical" evidence="2">
    <location>
        <begin position="375"/>
        <end position="397"/>
    </location>
</feature>
<comment type="similarity">
    <text evidence="1">Belongs to the multi antimicrobial extrusion (MATE) (TC 2.A.66.1) family.</text>
</comment>
<dbReference type="InterPro" id="IPR002528">
    <property type="entry name" value="MATE_fam"/>
</dbReference>
<feature type="transmembrane region" description="Helical" evidence="2">
    <location>
        <begin position="227"/>
        <end position="247"/>
    </location>
</feature>
<evidence type="ECO:0000256" key="2">
    <source>
        <dbReference type="SAM" id="Phobius"/>
    </source>
</evidence>
<keyword evidence="2" id="KW-0812">Transmembrane</keyword>
<dbReference type="GO" id="GO:0016020">
    <property type="term" value="C:membrane"/>
    <property type="evidence" value="ECO:0007669"/>
    <property type="project" value="InterPro"/>
</dbReference>
<accession>A0A9W7XLC1</accession>
<feature type="transmembrane region" description="Helical" evidence="2">
    <location>
        <begin position="259"/>
        <end position="279"/>
    </location>
</feature>
<dbReference type="EMBL" id="JANBOH010000099">
    <property type="protein sequence ID" value="KAJ1645568.1"/>
    <property type="molecule type" value="Genomic_DNA"/>
</dbReference>
<organism evidence="3 4">
    <name type="scientific">Coemansia asiatica</name>
    <dbReference type="NCBI Taxonomy" id="1052880"/>
    <lineage>
        <taxon>Eukaryota</taxon>
        <taxon>Fungi</taxon>
        <taxon>Fungi incertae sedis</taxon>
        <taxon>Zoopagomycota</taxon>
        <taxon>Kickxellomycotina</taxon>
        <taxon>Kickxellomycetes</taxon>
        <taxon>Kickxellales</taxon>
        <taxon>Kickxellaceae</taxon>
        <taxon>Coemansia</taxon>
    </lineage>
</organism>
<feature type="transmembrane region" description="Helical" evidence="2">
    <location>
        <begin position="339"/>
        <end position="363"/>
    </location>
</feature>
<dbReference type="PANTHER" id="PTHR11206">
    <property type="entry name" value="MULTIDRUG RESISTANCE PROTEIN"/>
    <property type="match status" value="1"/>
</dbReference>
<protein>
    <submittedName>
        <fullName evidence="3">Ethionine resistance protein</fullName>
    </submittedName>
</protein>
<dbReference type="Pfam" id="PF01554">
    <property type="entry name" value="MatE"/>
    <property type="match status" value="2"/>
</dbReference>
<feature type="transmembrane region" description="Helical" evidence="2">
    <location>
        <begin position="82"/>
        <end position="103"/>
    </location>
</feature>
<feature type="transmembrane region" description="Helical" evidence="2">
    <location>
        <begin position="153"/>
        <end position="175"/>
    </location>
</feature>
<feature type="transmembrane region" description="Helical" evidence="2">
    <location>
        <begin position="481"/>
        <end position="500"/>
    </location>
</feature>
<dbReference type="GO" id="GO:0042910">
    <property type="term" value="F:xenobiotic transmembrane transporter activity"/>
    <property type="evidence" value="ECO:0007669"/>
    <property type="project" value="InterPro"/>
</dbReference>
<gene>
    <name evidence="3" type="primary">ERC1_4</name>
    <name evidence="3" type="ORF">LPJ64_002858</name>
</gene>
<feature type="transmembrane region" description="Helical" evidence="2">
    <location>
        <begin position="300"/>
        <end position="319"/>
    </location>
</feature>
<comment type="caution">
    <text evidence="3">The sequence shown here is derived from an EMBL/GenBank/DDBJ whole genome shotgun (WGS) entry which is preliminary data.</text>
</comment>
<sequence length="531" mass="57527">MHIVQRDYSEEHADQAAAPLLSGNQQLNPDTADQANMSTGYSVLPVSEAANMQNDESVDISTEETFALHRLKSEALWLIKSAMPIVLSSFSQILVLMPLMAAVGRLGTIALASMNLVSIYAGICGIAPMQGFPMALDSLCSQAYTAATDRKLLGVYLQRVLVVGFLFEAALYPLWWNSQIVYEFFGVPIEIAQVTSSLLKVHFFFVILTFTYECLKSFLFAQGIRRVAVIAQVACLPLGWLSVWLLISNPSTSMGIMGIPAVVITVMMGFNAVALVYIAKIDGAQCWGGWSRAAFTDLGHVARLAFAGVAVSLFGSIALHTIDIGVLFMDAQTMAAQTILNTMLVSVYMIGMGFAVAACNRVGNLLGLARPNHTLLAAIATVIISSSLFIPLGLAIICYRKQIATVFTPDSEIVDILIAHIPWMVVSSVVQGINMAFNGVMRGQGRQAMIARIHGISFVCVCLPLSAAGLMLFNWGLAGLWFGYLSGITCALLSQIYMVATTDWEKEIELCRRRVSDSMLAYSVEQNGQIV</sequence>
<dbReference type="Proteomes" id="UP001145021">
    <property type="component" value="Unassembled WGS sequence"/>
</dbReference>
<feature type="transmembrane region" description="Helical" evidence="2">
    <location>
        <begin position="449"/>
        <end position="475"/>
    </location>
</feature>
<evidence type="ECO:0000256" key="1">
    <source>
        <dbReference type="ARBA" id="ARBA00010199"/>
    </source>
</evidence>
<keyword evidence="2" id="KW-0472">Membrane</keyword>